<evidence type="ECO:0000313" key="3">
    <source>
        <dbReference type="Proteomes" id="UP000295515"/>
    </source>
</evidence>
<dbReference type="GeneID" id="98914184"/>
<dbReference type="InterPro" id="IPR046749">
    <property type="entry name" value="SHOCT_2"/>
</dbReference>
<comment type="caution">
    <text evidence="2">The sequence shown here is derived from an EMBL/GenBank/DDBJ whole genome shotgun (WGS) entry which is preliminary data.</text>
</comment>
<evidence type="ECO:0000259" key="1">
    <source>
        <dbReference type="Pfam" id="PF20612"/>
    </source>
</evidence>
<name>A0A4R3Z745_9FIRM</name>
<proteinExistence type="predicted"/>
<dbReference type="EMBL" id="SMCQ01000001">
    <property type="protein sequence ID" value="TCW03060.1"/>
    <property type="molecule type" value="Genomic_DNA"/>
</dbReference>
<dbReference type="Pfam" id="PF20612">
    <property type="entry name" value="SHOCT_2"/>
    <property type="match status" value="1"/>
</dbReference>
<accession>A0A4R3Z745</accession>
<keyword evidence="3" id="KW-1185">Reference proteome</keyword>
<evidence type="ECO:0000313" key="2">
    <source>
        <dbReference type="EMBL" id="TCW03060.1"/>
    </source>
</evidence>
<dbReference type="RefSeq" id="WP_132226176.1">
    <property type="nucleotide sequence ID" value="NZ_JANKBF010000002.1"/>
</dbReference>
<sequence length="59" mass="6795">MSKEELNSEKLYLATMSMVKKMLDDGIVSKEEYIIIDTKMKEKYGPTFATLFADIDLIN</sequence>
<organism evidence="2 3">
    <name type="scientific">Longibaculum muris</name>
    <dbReference type="NCBI Taxonomy" id="1796628"/>
    <lineage>
        <taxon>Bacteria</taxon>
        <taxon>Bacillati</taxon>
        <taxon>Bacillota</taxon>
        <taxon>Erysipelotrichia</taxon>
        <taxon>Erysipelotrichales</taxon>
        <taxon>Coprobacillaceae</taxon>
        <taxon>Longibaculum</taxon>
    </lineage>
</organism>
<dbReference type="AlphaFoldDB" id="A0A4R3Z745"/>
<protein>
    <recommendedName>
        <fullName evidence="1">SHOCT-like domain-containing protein</fullName>
    </recommendedName>
</protein>
<gene>
    <name evidence="2" type="ORF">EDD60_101366</name>
</gene>
<reference evidence="2 3" key="1">
    <citation type="submission" date="2019-03" db="EMBL/GenBank/DDBJ databases">
        <title>Genomic Encyclopedia of Type Strains, Phase IV (KMG-IV): sequencing the most valuable type-strain genomes for metagenomic binning, comparative biology and taxonomic classification.</title>
        <authorList>
            <person name="Goeker M."/>
        </authorList>
    </citation>
    <scope>NUCLEOTIDE SEQUENCE [LARGE SCALE GENOMIC DNA]</scope>
    <source>
        <strain evidence="2 3">DSM 29487</strain>
    </source>
</reference>
<feature type="domain" description="SHOCT-like" evidence="1">
    <location>
        <begin position="1"/>
        <end position="53"/>
    </location>
</feature>
<dbReference type="Proteomes" id="UP000295515">
    <property type="component" value="Unassembled WGS sequence"/>
</dbReference>